<evidence type="ECO:0000313" key="7">
    <source>
        <dbReference type="EMBL" id="MCM1983451.1"/>
    </source>
</evidence>
<dbReference type="GO" id="GO:0009228">
    <property type="term" value="P:thiamine biosynthetic process"/>
    <property type="evidence" value="ECO:0007669"/>
    <property type="project" value="UniProtKB-KW"/>
</dbReference>
<accession>A0ABD4T3Q7</accession>
<dbReference type="Proteomes" id="UP000031561">
    <property type="component" value="Unassembled WGS sequence"/>
</dbReference>
<dbReference type="Gene3D" id="3.30.9.10">
    <property type="entry name" value="D-Amino Acid Oxidase, subunit A, domain 2"/>
    <property type="match status" value="1"/>
</dbReference>
<dbReference type="Pfam" id="PF01266">
    <property type="entry name" value="DAO"/>
    <property type="match status" value="1"/>
</dbReference>
<keyword evidence="8" id="KW-1185">Reference proteome</keyword>
<dbReference type="SUPFAM" id="SSF51905">
    <property type="entry name" value="FAD/NAD(P)-binding domain"/>
    <property type="match status" value="1"/>
</dbReference>
<comment type="caution">
    <text evidence="7">The sequence shown here is derived from an EMBL/GenBank/DDBJ whole genome shotgun (WGS) entry which is preliminary data.</text>
</comment>
<evidence type="ECO:0000256" key="2">
    <source>
        <dbReference type="ARBA" id="ARBA00022977"/>
    </source>
</evidence>
<dbReference type="PANTHER" id="PTHR13847:SF289">
    <property type="entry name" value="GLYCINE OXIDASE"/>
    <property type="match status" value="1"/>
</dbReference>
<dbReference type="InterPro" id="IPR006076">
    <property type="entry name" value="FAD-dep_OxRdtase"/>
</dbReference>
<comment type="catalytic activity">
    <reaction evidence="4">
        <text>glycine + O2 + H2O = glyoxylate + H2O2 + NH4(+)</text>
        <dbReference type="Rhea" id="RHEA:11532"/>
        <dbReference type="ChEBI" id="CHEBI:15377"/>
        <dbReference type="ChEBI" id="CHEBI:15379"/>
        <dbReference type="ChEBI" id="CHEBI:16240"/>
        <dbReference type="ChEBI" id="CHEBI:28938"/>
        <dbReference type="ChEBI" id="CHEBI:36655"/>
        <dbReference type="ChEBI" id="CHEBI:57305"/>
        <dbReference type="EC" id="1.4.3.19"/>
    </reaction>
</comment>
<proteinExistence type="predicted"/>
<gene>
    <name evidence="7" type="primary">thiO</name>
    <name evidence="7" type="ORF">QQ91_0011545</name>
</gene>
<dbReference type="GO" id="GO:0043799">
    <property type="term" value="F:glycine oxidase activity"/>
    <property type="evidence" value="ECO:0007669"/>
    <property type="project" value="UniProtKB-EC"/>
</dbReference>
<evidence type="ECO:0000256" key="1">
    <source>
        <dbReference type="ARBA" id="ARBA00004948"/>
    </source>
</evidence>
<name>A0ABD4T3Q7_9CYAN</name>
<dbReference type="PANTHER" id="PTHR13847">
    <property type="entry name" value="SARCOSINE DEHYDROGENASE-RELATED"/>
    <property type="match status" value="1"/>
</dbReference>
<evidence type="ECO:0000256" key="4">
    <source>
        <dbReference type="ARBA" id="ARBA00049872"/>
    </source>
</evidence>
<comment type="pathway">
    <text evidence="1">Cofactor biosynthesis; thiamine diphosphate biosynthesis.</text>
</comment>
<sequence>MTQRCDVLILGGGAIGLATAVELALAGTAVTVLTRSTSEAALYAAAGMLAPQAEGITQGAMLKLCLQSRDLYPSWIHGLEQLTGESGGYWPCGILCPTFNDPSQLWEDLEEKSESAPTQPRQWYDQSAVRALQPGISPEVQGGWYFPKDAQVDNRRLGHLLTTAAEQLGVQVKTGVTVTQLEVQRDRVLSVQTSQGLWRADQYLLATGAWSHQILSLPVYPRKGQMMSVLPGETASTLALEQVLFGPQVYLVPRRSGEIVIGATSEAVGFAPHNTLEGLQQLIQGATRMLPSLATYRPQAQWWGYRPLTPDELPILGPSPYGNLAIATGHYRNGVLLAPVTAKLMTEWMLHRRLDPMLSDFRWDRWGQVCGSSAKIDRQDCHSRVIARD</sequence>
<dbReference type="RefSeq" id="WP_166275228.1">
    <property type="nucleotide sequence ID" value="NZ_JTHE03000061.1"/>
</dbReference>
<evidence type="ECO:0000256" key="3">
    <source>
        <dbReference type="ARBA" id="ARBA00023002"/>
    </source>
</evidence>
<keyword evidence="3 7" id="KW-0560">Oxidoreductase</keyword>
<protein>
    <recommendedName>
        <fullName evidence="5">glycine oxidase</fullName>
        <ecNumber evidence="5">1.4.3.19</ecNumber>
    </recommendedName>
</protein>
<dbReference type="SUPFAM" id="SSF54373">
    <property type="entry name" value="FAD-linked reductases, C-terminal domain"/>
    <property type="match status" value="1"/>
</dbReference>
<evidence type="ECO:0000313" key="8">
    <source>
        <dbReference type="Proteomes" id="UP000031561"/>
    </source>
</evidence>
<dbReference type="InterPro" id="IPR012727">
    <property type="entry name" value="Gly_oxidase_ThiO"/>
</dbReference>
<keyword evidence="2" id="KW-0784">Thiamine biosynthesis</keyword>
<evidence type="ECO:0000256" key="5">
    <source>
        <dbReference type="ARBA" id="ARBA00050018"/>
    </source>
</evidence>
<feature type="domain" description="FAD dependent oxidoreductase" evidence="6">
    <location>
        <begin position="6"/>
        <end position="348"/>
    </location>
</feature>
<organism evidence="7 8">
    <name type="scientific">Lyngbya confervoides BDU141951</name>
    <dbReference type="NCBI Taxonomy" id="1574623"/>
    <lineage>
        <taxon>Bacteria</taxon>
        <taxon>Bacillati</taxon>
        <taxon>Cyanobacteriota</taxon>
        <taxon>Cyanophyceae</taxon>
        <taxon>Oscillatoriophycideae</taxon>
        <taxon>Oscillatoriales</taxon>
        <taxon>Microcoleaceae</taxon>
        <taxon>Lyngbya</taxon>
    </lineage>
</organism>
<dbReference type="NCBIfam" id="TIGR02352">
    <property type="entry name" value="thiamin_ThiO"/>
    <property type="match status" value="1"/>
</dbReference>
<dbReference type="InterPro" id="IPR036188">
    <property type="entry name" value="FAD/NAD-bd_sf"/>
</dbReference>
<dbReference type="EC" id="1.4.3.19" evidence="5"/>
<dbReference type="AlphaFoldDB" id="A0ABD4T3Q7"/>
<evidence type="ECO:0000259" key="6">
    <source>
        <dbReference type="Pfam" id="PF01266"/>
    </source>
</evidence>
<reference evidence="7 8" key="1">
    <citation type="journal article" date="2015" name="Genome Announc.">
        <title>Draft Genome Sequence of Filamentous Marine Cyanobacterium Lyngbya confervoides Strain BDU141951.</title>
        <authorList>
            <person name="Chandrababunaidu M.M."/>
            <person name="Sen D."/>
            <person name="Tripathy S."/>
        </authorList>
    </citation>
    <scope>NUCLEOTIDE SEQUENCE [LARGE SCALE GENOMIC DNA]</scope>
    <source>
        <strain evidence="7 8">BDU141951</strain>
    </source>
</reference>
<dbReference type="Gene3D" id="3.50.50.60">
    <property type="entry name" value="FAD/NAD(P)-binding domain"/>
    <property type="match status" value="1"/>
</dbReference>
<dbReference type="EMBL" id="JTHE03000061">
    <property type="protein sequence ID" value="MCM1983451.1"/>
    <property type="molecule type" value="Genomic_DNA"/>
</dbReference>